<dbReference type="PANTHER" id="PTHR31669:SF168">
    <property type="entry name" value="PROTEIN FAR1-RELATED SEQUENCE"/>
    <property type="match status" value="1"/>
</dbReference>
<dbReference type="Proteomes" id="UP001497457">
    <property type="component" value="Chromosome 31b"/>
</dbReference>
<evidence type="ECO:0000313" key="4">
    <source>
        <dbReference type="EMBL" id="CAL5031516.1"/>
    </source>
</evidence>
<dbReference type="GO" id="GO:0005634">
    <property type="term" value="C:nucleus"/>
    <property type="evidence" value="ECO:0007669"/>
    <property type="project" value="UniProtKB-SubCell"/>
</dbReference>
<organism evidence="4 5">
    <name type="scientific">Urochloa decumbens</name>
    <dbReference type="NCBI Taxonomy" id="240449"/>
    <lineage>
        <taxon>Eukaryota</taxon>
        <taxon>Viridiplantae</taxon>
        <taxon>Streptophyta</taxon>
        <taxon>Embryophyta</taxon>
        <taxon>Tracheophyta</taxon>
        <taxon>Spermatophyta</taxon>
        <taxon>Magnoliopsida</taxon>
        <taxon>Liliopsida</taxon>
        <taxon>Poales</taxon>
        <taxon>Poaceae</taxon>
        <taxon>PACMAD clade</taxon>
        <taxon>Panicoideae</taxon>
        <taxon>Panicodae</taxon>
        <taxon>Paniceae</taxon>
        <taxon>Melinidinae</taxon>
        <taxon>Urochloa</taxon>
    </lineage>
</organism>
<gene>
    <name evidence="4" type="ORF">URODEC1_LOCUS81722</name>
</gene>
<comment type="function">
    <text evidence="2">Putative transcription activator involved in regulating light control of development.</text>
</comment>
<evidence type="ECO:0000256" key="1">
    <source>
        <dbReference type="PROSITE-ProRule" id="PRU00325"/>
    </source>
</evidence>
<name>A0ABC9D5T4_9POAL</name>
<dbReference type="EMBL" id="OZ075141">
    <property type="protein sequence ID" value="CAL5031516.1"/>
    <property type="molecule type" value="Genomic_DNA"/>
</dbReference>
<keyword evidence="1 2" id="KW-0863">Zinc-finger</keyword>
<protein>
    <recommendedName>
        <fullName evidence="2">Protein FAR1-RELATED SEQUENCE</fullName>
    </recommendedName>
</protein>
<accession>A0ABC9D5T4</accession>
<keyword evidence="5" id="KW-1185">Reference proteome</keyword>
<proteinExistence type="inferred from homology"/>
<dbReference type="PANTHER" id="PTHR31669">
    <property type="entry name" value="PROTEIN FAR1-RELATED SEQUENCE 10-RELATED"/>
    <property type="match status" value="1"/>
</dbReference>
<dbReference type="GO" id="GO:0006355">
    <property type="term" value="P:regulation of DNA-templated transcription"/>
    <property type="evidence" value="ECO:0007669"/>
    <property type="project" value="UniProtKB-UniRule"/>
</dbReference>
<dbReference type="InterPro" id="IPR018289">
    <property type="entry name" value="MULE_transposase_dom"/>
</dbReference>
<evidence type="ECO:0000256" key="2">
    <source>
        <dbReference type="RuleBase" id="RU367018"/>
    </source>
</evidence>
<keyword evidence="2" id="KW-0862">Zinc</keyword>
<feature type="domain" description="SWIM-type" evidence="3">
    <location>
        <begin position="226"/>
        <end position="263"/>
    </location>
</feature>
<comment type="subcellular location">
    <subcellularLocation>
        <location evidence="2">Nucleus</location>
    </subcellularLocation>
</comment>
<dbReference type="AlphaFoldDB" id="A0ABC9D5T4"/>
<dbReference type="GO" id="GO:0008270">
    <property type="term" value="F:zinc ion binding"/>
    <property type="evidence" value="ECO:0007669"/>
    <property type="project" value="UniProtKB-UniRule"/>
</dbReference>
<evidence type="ECO:0000259" key="3">
    <source>
        <dbReference type="PROSITE" id="PS50966"/>
    </source>
</evidence>
<reference evidence="4" key="1">
    <citation type="submission" date="2024-10" db="EMBL/GenBank/DDBJ databases">
        <authorList>
            <person name="Ryan C."/>
        </authorList>
    </citation>
    <scope>NUCLEOTIDE SEQUENCE [LARGE SCALE GENOMIC DNA]</scope>
</reference>
<evidence type="ECO:0000313" key="5">
    <source>
        <dbReference type="Proteomes" id="UP001497457"/>
    </source>
</evidence>
<comment type="similarity">
    <text evidence="2">Belongs to the FHY3/FAR1 family.</text>
</comment>
<dbReference type="InterPro" id="IPR031052">
    <property type="entry name" value="FHY3/FAR1"/>
</dbReference>
<keyword evidence="2" id="KW-0539">Nucleus</keyword>
<dbReference type="PROSITE" id="PS50966">
    <property type="entry name" value="ZF_SWIM"/>
    <property type="match status" value="1"/>
</dbReference>
<sequence length="373" mass="43544">MGGKAPKTILTDQCGAMTKAIKNKLKQTKHRWCQWHVLKDAKTHLSTAYSKHSSFNKEFNELVTFERNAGKFVARWKALQSKYNLTKNSYLNRLFRNREKWATPYFMDVFCGGMTSTQRSESANHMLKALIQKAAPMHLFVSKFTELQINRKYQEGKESFATYQRNRKLRTSEPLAEHANAVYTRGMYERFDWEIYRSSKFRILEKKSATEFILIHNKMKNVEEAYKFHVKLHDDDYIECTCGLYAHMGMICRHSIKVLVHLDLQEIPRRNILGRWTKAWDDSEANNQLHNMEICTEEDKRRMIINKAMELANKRTRLSNYEFETAMQVLTTVGERAQGEPQQQRVASQHTLLAGDRIPTSCPPPPPPPPPAH</sequence>
<keyword evidence="2" id="KW-0479">Metal-binding</keyword>
<dbReference type="InterPro" id="IPR007527">
    <property type="entry name" value="Znf_SWIM"/>
</dbReference>
<dbReference type="Pfam" id="PF10551">
    <property type="entry name" value="MULE"/>
    <property type="match status" value="1"/>
</dbReference>